<dbReference type="FunFam" id="1.10.630.10:FF:000040">
    <property type="entry name" value="Bifunctional cytochrome P450/NADPH--P450 reductase"/>
    <property type="match status" value="1"/>
</dbReference>
<comment type="similarity">
    <text evidence="17">Belongs to the cytochrome P450 family.</text>
</comment>
<evidence type="ECO:0000256" key="17">
    <source>
        <dbReference type="RuleBase" id="RU000461"/>
    </source>
</evidence>
<evidence type="ECO:0000256" key="1">
    <source>
        <dbReference type="ARBA" id="ARBA00001917"/>
    </source>
</evidence>
<dbReference type="Gene3D" id="1.10.630.10">
    <property type="entry name" value="Cytochrome P450"/>
    <property type="match status" value="1"/>
</dbReference>
<dbReference type="PROSITE" id="PS00086">
    <property type="entry name" value="CYTOCHROME_P450"/>
    <property type="match status" value="1"/>
</dbReference>
<dbReference type="EMBL" id="JADCTT010000006">
    <property type="protein sequence ID" value="KAF9750913.1"/>
    <property type="molecule type" value="Genomic_DNA"/>
</dbReference>
<evidence type="ECO:0000256" key="13">
    <source>
        <dbReference type="ARBA" id="ARBA00023002"/>
    </source>
</evidence>
<dbReference type="InterPro" id="IPR036396">
    <property type="entry name" value="Cyt_P450_sf"/>
</dbReference>
<dbReference type="Pfam" id="PF00067">
    <property type="entry name" value="p450"/>
    <property type="match status" value="1"/>
</dbReference>
<evidence type="ECO:0000313" key="19">
    <source>
        <dbReference type="Proteomes" id="UP000616885"/>
    </source>
</evidence>
<dbReference type="PANTHER" id="PTHR24305:SF108">
    <property type="entry name" value="P450, PUTATIVE (EUROFUNG)-RELATED"/>
    <property type="match status" value="1"/>
</dbReference>
<dbReference type="GO" id="GO:0004497">
    <property type="term" value="F:monooxygenase activity"/>
    <property type="evidence" value="ECO:0007669"/>
    <property type="project" value="UniProtKB-KW"/>
</dbReference>
<dbReference type="PRINTS" id="PR00463">
    <property type="entry name" value="EP450I"/>
</dbReference>
<evidence type="ECO:0000256" key="9">
    <source>
        <dbReference type="ARBA" id="ARBA00022723"/>
    </source>
</evidence>
<name>A0A8H7N840_BIOOC</name>
<keyword evidence="7" id="KW-0285">Flavoprotein</keyword>
<evidence type="ECO:0008006" key="20">
    <source>
        <dbReference type="Google" id="ProtNLM"/>
    </source>
</evidence>
<keyword evidence="8" id="KW-0288">FMN</keyword>
<proteinExistence type="inferred from homology"/>
<evidence type="ECO:0000256" key="11">
    <source>
        <dbReference type="ARBA" id="ARBA00022857"/>
    </source>
</evidence>
<keyword evidence="9 16" id="KW-0479">Metal-binding</keyword>
<keyword evidence="6 16" id="KW-0349">Heme</keyword>
<keyword evidence="5" id="KW-0813">Transport</keyword>
<comment type="cofactor">
    <cofactor evidence="2 16">
        <name>heme</name>
        <dbReference type="ChEBI" id="CHEBI:30413"/>
    </cofactor>
</comment>
<evidence type="ECO:0000256" key="3">
    <source>
        <dbReference type="ARBA" id="ARBA00001974"/>
    </source>
</evidence>
<dbReference type="PANTHER" id="PTHR24305">
    <property type="entry name" value="CYTOCHROME P450"/>
    <property type="match status" value="1"/>
</dbReference>
<dbReference type="Proteomes" id="UP000616885">
    <property type="component" value="Unassembled WGS sequence"/>
</dbReference>
<evidence type="ECO:0000256" key="8">
    <source>
        <dbReference type="ARBA" id="ARBA00022643"/>
    </source>
</evidence>
<dbReference type="InterPro" id="IPR050121">
    <property type="entry name" value="Cytochrome_P450_monoxygenase"/>
</dbReference>
<dbReference type="InterPro" id="IPR002401">
    <property type="entry name" value="Cyt_P450_E_grp-I"/>
</dbReference>
<evidence type="ECO:0000256" key="16">
    <source>
        <dbReference type="PIRSR" id="PIRSR602401-1"/>
    </source>
</evidence>
<comment type="caution">
    <text evidence="18">The sequence shown here is derived from an EMBL/GenBank/DDBJ whole genome shotgun (WGS) entry which is preliminary data.</text>
</comment>
<keyword evidence="12" id="KW-0249">Electron transport</keyword>
<keyword evidence="11" id="KW-0521">NADP</keyword>
<evidence type="ECO:0000256" key="10">
    <source>
        <dbReference type="ARBA" id="ARBA00022827"/>
    </source>
</evidence>
<evidence type="ECO:0000256" key="7">
    <source>
        <dbReference type="ARBA" id="ARBA00022630"/>
    </source>
</evidence>
<evidence type="ECO:0000256" key="12">
    <source>
        <dbReference type="ARBA" id="ARBA00022982"/>
    </source>
</evidence>
<evidence type="ECO:0000256" key="15">
    <source>
        <dbReference type="ARBA" id="ARBA00023033"/>
    </source>
</evidence>
<comment type="cofactor">
    <cofactor evidence="3">
        <name>FAD</name>
        <dbReference type="ChEBI" id="CHEBI:57692"/>
    </cofactor>
</comment>
<feature type="binding site" description="axial binding residue" evidence="16">
    <location>
        <position position="403"/>
    </location>
    <ligand>
        <name>heme</name>
        <dbReference type="ChEBI" id="CHEBI:30413"/>
    </ligand>
    <ligandPart>
        <name>Fe</name>
        <dbReference type="ChEBI" id="CHEBI:18248"/>
    </ligandPart>
</feature>
<keyword evidence="14 16" id="KW-0408">Iron</keyword>
<keyword evidence="15 17" id="KW-0503">Monooxygenase</keyword>
<sequence length="460" mass="51632">MSTPIPQPKPLPIVGNLFDIKASNTWASLKKLAETHGEIFQVKILGRTIVFIAGANLAEEICDEKRFRKLVSGPIIQIRAAVHDSLFTAFHHEESWGIAHRIIAPKLSPQTMPDHFYEMRDITAELVQQWKDLGSNNTITLVEQLNRLNLEATAYTLYGTRLDGLKGPAHSMLQAMEDSTSEAVQRPTRPGIVNWLLHGSKFKKSIATMRKFAADVVEERKKNPTDRQDLLAAMMNHKDPETGKPLTDSQVIDEIVTMPIGSSTAPCTITSIVYYLLKNPSVIDAARQEIDSVVGDGDFRFEHLEQLKYVEGVVREGLRLGNPAPGFNIEPIPSDDKKPILLGGGKYEVAHNQALILVLSGVNRDPALFEDPLTFKPERMMGDSFAKLPKAATRWFGNGKRECIGKHYAWQWLVQTTAQLLREVDFEQVDPHYDVEKAGMDGWFNVRPIGYQVRVKSRVF</sequence>
<dbReference type="InterPro" id="IPR001128">
    <property type="entry name" value="Cyt_P450"/>
</dbReference>
<gene>
    <name evidence="18" type="ORF">IM811_015133</name>
</gene>
<evidence type="ECO:0000256" key="5">
    <source>
        <dbReference type="ARBA" id="ARBA00022448"/>
    </source>
</evidence>
<dbReference type="GO" id="GO:0020037">
    <property type="term" value="F:heme binding"/>
    <property type="evidence" value="ECO:0007669"/>
    <property type="project" value="InterPro"/>
</dbReference>
<reference evidence="18" key="1">
    <citation type="submission" date="2020-10" db="EMBL/GenBank/DDBJ databases">
        <title>High-Quality Genome Resource of Clonostachys rosea strain S41 by Oxford Nanopore Long-Read Sequencing.</title>
        <authorList>
            <person name="Wang H."/>
        </authorList>
    </citation>
    <scope>NUCLEOTIDE SEQUENCE</scope>
    <source>
        <strain evidence="18">S41</strain>
    </source>
</reference>
<evidence type="ECO:0000256" key="2">
    <source>
        <dbReference type="ARBA" id="ARBA00001971"/>
    </source>
</evidence>
<dbReference type="InterPro" id="IPR017972">
    <property type="entry name" value="Cyt_P450_CS"/>
</dbReference>
<keyword evidence="10" id="KW-0274">FAD</keyword>
<evidence type="ECO:0000256" key="4">
    <source>
        <dbReference type="ARBA" id="ARBA00010018"/>
    </source>
</evidence>
<dbReference type="GO" id="GO:0016705">
    <property type="term" value="F:oxidoreductase activity, acting on paired donors, with incorporation or reduction of molecular oxygen"/>
    <property type="evidence" value="ECO:0007669"/>
    <property type="project" value="InterPro"/>
</dbReference>
<keyword evidence="13 17" id="KW-0560">Oxidoreductase</keyword>
<evidence type="ECO:0000256" key="6">
    <source>
        <dbReference type="ARBA" id="ARBA00022617"/>
    </source>
</evidence>
<dbReference type="AlphaFoldDB" id="A0A8H7N840"/>
<protein>
    <recommendedName>
        <fullName evidence="20">Cytochrome P450</fullName>
    </recommendedName>
</protein>
<dbReference type="GO" id="GO:0005506">
    <property type="term" value="F:iron ion binding"/>
    <property type="evidence" value="ECO:0007669"/>
    <property type="project" value="InterPro"/>
</dbReference>
<dbReference type="SUPFAM" id="SSF48264">
    <property type="entry name" value="Cytochrome P450"/>
    <property type="match status" value="1"/>
</dbReference>
<accession>A0A8H7N840</accession>
<organism evidence="18 19">
    <name type="scientific">Bionectria ochroleuca</name>
    <name type="common">Gliocladium roseum</name>
    <dbReference type="NCBI Taxonomy" id="29856"/>
    <lineage>
        <taxon>Eukaryota</taxon>
        <taxon>Fungi</taxon>
        <taxon>Dikarya</taxon>
        <taxon>Ascomycota</taxon>
        <taxon>Pezizomycotina</taxon>
        <taxon>Sordariomycetes</taxon>
        <taxon>Hypocreomycetidae</taxon>
        <taxon>Hypocreales</taxon>
        <taxon>Bionectriaceae</taxon>
        <taxon>Clonostachys</taxon>
    </lineage>
</organism>
<comment type="similarity">
    <text evidence="4">In the N-terminal section; belongs to the cytochrome P450 family.</text>
</comment>
<evidence type="ECO:0000313" key="18">
    <source>
        <dbReference type="EMBL" id="KAF9750913.1"/>
    </source>
</evidence>
<comment type="cofactor">
    <cofactor evidence="1">
        <name>FMN</name>
        <dbReference type="ChEBI" id="CHEBI:58210"/>
    </cofactor>
</comment>
<evidence type="ECO:0000256" key="14">
    <source>
        <dbReference type="ARBA" id="ARBA00023004"/>
    </source>
</evidence>